<comment type="caution">
    <text evidence="1">The sequence shown here is derived from an EMBL/GenBank/DDBJ whole genome shotgun (WGS) entry which is preliminary data.</text>
</comment>
<organism evidence="1 2">
    <name type="scientific">Escherichia coli</name>
    <dbReference type="NCBI Taxonomy" id="562"/>
    <lineage>
        <taxon>Bacteria</taxon>
        <taxon>Pseudomonadati</taxon>
        <taxon>Pseudomonadota</taxon>
        <taxon>Gammaproteobacteria</taxon>
        <taxon>Enterobacterales</taxon>
        <taxon>Enterobacteriaceae</taxon>
        <taxon>Escherichia</taxon>
    </lineage>
</organism>
<dbReference type="EMBL" id="AASZRA010000007">
    <property type="protein sequence ID" value="EFI6952119.1"/>
    <property type="molecule type" value="Genomic_DNA"/>
</dbReference>
<proteinExistence type="predicted"/>
<name>A0AAI9B5J5_ECOLX</name>
<dbReference type="AlphaFoldDB" id="A0AAI9B5J5"/>
<reference evidence="1" key="1">
    <citation type="submission" date="2020-02" db="EMBL/GenBank/DDBJ databases">
        <authorList>
            <consortium name="GenomeTrakr network: Whole genome sequencing for foodborne pathogen traceback"/>
        </authorList>
    </citation>
    <scope>NUCLEOTIDE SEQUENCE</scope>
    <source>
        <strain evidence="1">CFSAN046653</strain>
    </source>
</reference>
<gene>
    <name evidence="1" type="ORF">BCB93_001734</name>
</gene>
<dbReference type="RefSeq" id="WP_065226144.1">
    <property type="nucleotide sequence ID" value="NZ_CP015229.1"/>
</dbReference>
<protein>
    <submittedName>
        <fullName evidence="1">Uncharacterized protein</fullName>
    </submittedName>
</protein>
<sequence>MKLICIIVFFLSINYVITANVFEPSVVFQSPRYYEENDIQNGNNDAFFVKKYGPPVHEFMKPRYKFAGEYYIGLNQTYRITNPEFKDVPIKEMFWNLQEDLNLTCWFHYKDGQWRVISYIFWPPGAKF</sequence>
<evidence type="ECO:0000313" key="2">
    <source>
        <dbReference type="Proteomes" id="UP000775646"/>
    </source>
</evidence>
<dbReference type="Proteomes" id="UP000775646">
    <property type="component" value="Unassembled WGS sequence"/>
</dbReference>
<accession>A0AAI9B5J5</accession>
<evidence type="ECO:0000313" key="1">
    <source>
        <dbReference type="EMBL" id="EFI6952119.1"/>
    </source>
</evidence>